<protein>
    <submittedName>
        <fullName evidence="1">Uncharacterized protein</fullName>
    </submittedName>
</protein>
<gene>
    <name evidence="1" type="ORF">J2X15_000631</name>
</gene>
<reference evidence="1 2" key="1">
    <citation type="submission" date="2023-07" db="EMBL/GenBank/DDBJ databases">
        <title>Sorghum-associated microbial communities from plants grown in Nebraska, USA.</title>
        <authorList>
            <person name="Schachtman D."/>
        </authorList>
    </citation>
    <scope>NUCLEOTIDE SEQUENCE [LARGE SCALE GENOMIC DNA]</scope>
    <source>
        <strain evidence="1 2">BE308</strain>
    </source>
</reference>
<dbReference type="EMBL" id="JAVDXO010000001">
    <property type="protein sequence ID" value="MDR7305365.1"/>
    <property type="molecule type" value="Genomic_DNA"/>
</dbReference>
<evidence type="ECO:0000313" key="2">
    <source>
        <dbReference type="Proteomes" id="UP001268089"/>
    </source>
</evidence>
<proteinExistence type="predicted"/>
<accession>A0ABU1ZKG6</accession>
<keyword evidence="2" id="KW-1185">Reference proteome</keyword>
<dbReference type="RefSeq" id="WP_310339427.1">
    <property type="nucleotide sequence ID" value="NZ_JAVDXO010000001.1"/>
</dbReference>
<evidence type="ECO:0000313" key="1">
    <source>
        <dbReference type="EMBL" id="MDR7305365.1"/>
    </source>
</evidence>
<name>A0ABU1ZKG6_9BURK</name>
<sequence length="49" mass="5773">MPLTLFDQLAGRWLDEGQRAQLQAWAYRIGIYVVFNLLDEPVWLALMFC</sequence>
<dbReference type="Proteomes" id="UP001268089">
    <property type="component" value="Unassembled WGS sequence"/>
</dbReference>
<comment type="caution">
    <text evidence="1">The sequence shown here is derived from an EMBL/GenBank/DDBJ whole genome shotgun (WGS) entry which is preliminary data.</text>
</comment>
<organism evidence="1 2">
    <name type="scientific">Rhodoferax saidenbachensis</name>
    <dbReference type="NCBI Taxonomy" id="1484693"/>
    <lineage>
        <taxon>Bacteria</taxon>
        <taxon>Pseudomonadati</taxon>
        <taxon>Pseudomonadota</taxon>
        <taxon>Betaproteobacteria</taxon>
        <taxon>Burkholderiales</taxon>
        <taxon>Comamonadaceae</taxon>
        <taxon>Rhodoferax</taxon>
    </lineage>
</organism>